<dbReference type="InterPro" id="IPR011669">
    <property type="entry name" value="DgcN-like"/>
</dbReference>
<gene>
    <name evidence="3" type="ORF">H8Q88_08630</name>
</gene>
<evidence type="ECO:0000313" key="4">
    <source>
        <dbReference type="Proteomes" id="UP000615796"/>
    </source>
</evidence>
<dbReference type="Pfam" id="PF17396">
    <property type="entry name" value="DUF1611_N"/>
    <property type="match status" value="1"/>
</dbReference>
<dbReference type="EMBL" id="JACRUP010000004">
    <property type="protein sequence ID" value="MBC5851032.1"/>
    <property type="molecule type" value="Genomic_DNA"/>
</dbReference>
<feature type="domain" description="D-glutamate N-acetyltransferase-like N-terminal" evidence="2">
    <location>
        <begin position="72"/>
        <end position="169"/>
    </location>
</feature>
<comment type="caution">
    <text evidence="3">The sequence shown here is derived from an EMBL/GenBank/DDBJ whole genome shotgun (WGS) entry which is preliminary data.</text>
</comment>
<dbReference type="InterPro" id="IPR027417">
    <property type="entry name" value="P-loop_NTPase"/>
</dbReference>
<dbReference type="SUPFAM" id="SSF52540">
    <property type="entry name" value="P-loop containing nucleoside triphosphate hydrolases"/>
    <property type="match status" value="1"/>
</dbReference>
<evidence type="ECO:0000259" key="1">
    <source>
        <dbReference type="Pfam" id="PF07755"/>
    </source>
</evidence>
<dbReference type="Gene3D" id="3.40.50.720">
    <property type="entry name" value="NAD(P)-binding Rossmann-like Domain"/>
    <property type="match status" value="1"/>
</dbReference>
<feature type="domain" description="D-glutamate N-acetyltransferase-like C-terminal" evidence="1">
    <location>
        <begin position="177"/>
        <end position="374"/>
    </location>
</feature>
<evidence type="ECO:0000313" key="3">
    <source>
        <dbReference type="EMBL" id="MBC5851032.1"/>
    </source>
</evidence>
<dbReference type="InterPro" id="IPR035086">
    <property type="entry name" value="DgcN-like_C"/>
</dbReference>
<dbReference type="InterPro" id="IPR035402">
    <property type="entry name" value="DgcN-like_N"/>
</dbReference>
<reference evidence="3" key="1">
    <citation type="submission" date="2020-08" db="EMBL/GenBank/DDBJ databases">
        <title>Genome Sequencing and Pan-Genome Analysis of Migratory bird Vibrio Strains, Inner Mongolia.</title>
        <authorList>
            <person name="Zheng L."/>
        </authorList>
    </citation>
    <scope>NUCLEOTIDE SEQUENCE</scope>
    <source>
        <strain evidence="3">M13F</strain>
    </source>
</reference>
<sequence>MSLATPILNKRFHPRTVANNKNRPSALASIIPNIPTAIIYCEGNFGKVDGKTANGLVRHSENYRILSVVDSQSAGLDSGEVLNEEKNGVPVMATIQAALQHAGVTPDYFIFGIAPSNGLLSDDEKTLILEAMESKMNIVNGLHEFLTDNPLFVESSLRNDVHILDIRKPKNKAELQTFSGKIHSVLCPRIAIMGTDCALGKRTTATILSNALRARGLNVVMIATGQTGIMQGAPYCVALDAVPSQFCAGELEAVIVKAYQIEQPDLIIIEGQGALSHPAFSTSSFILRGSCPTSVILQHAPHRLHRTDFPEMLMPSAQSEINLIETFAKTSVIGLTLNHEQMSADEVEMAIATYSAQLGIPVTDPLSQPIDALLHMVESVYPQLASKMVTEG</sequence>
<dbReference type="AlphaFoldDB" id="A0A9X0R7I1"/>
<dbReference type="Proteomes" id="UP000615796">
    <property type="component" value="Unassembled WGS sequence"/>
</dbReference>
<accession>A0A9X0R7I1</accession>
<evidence type="ECO:0000259" key="2">
    <source>
        <dbReference type="Pfam" id="PF17396"/>
    </source>
</evidence>
<dbReference type="PANTHER" id="PTHR40690:SF1">
    <property type="entry name" value="DUF1611 DOMAIN-CONTAINING PROTEIN"/>
    <property type="match status" value="1"/>
</dbReference>
<dbReference type="PANTHER" id="PTHR40690">
    <property type="entry name" value="GLL3100 PROTEIN"/>
    <property type="match status" value="1"/>
</dbReference>
<dbReference type="Pfam" id="PF07755">
    <property type="entry name" value="DUF1611"/>
    <property type="match status" value="1"/>
</dbReference>
<proteinExistence type="predicted"/>
<dbReference type="PIRSF" id="PIRSF026760">
    <property type="entry name" value="UCP026760"/>
    <property type="match status" value="1"/>
</dbReference>
<dbReference type="RefSeq" id="WP_187003574.1">
    <property type="nucleotide sequence ID" value="NZ_CAWQCN010000012.1"/>
</dbReference>
<name>A0A9X0R7I1_VIBME</name>
<dbReference type="Gene3D" id="3.40.50.300">
    <property type="entry name" value="P-loop containing nucleotide triphosphate hydrolases"/>
    <property type="match status" value="1"/>
</dbReference>
<protein>
    <submittedName>
        <fullName evidence="3">DUF1611 domain-containing protein</fullName>
    </submittedName>
</protein>
<keyword evidence="4" id="KW-1185">Reference proteome</keyword>
<organism evidence="3 4">
    <name type="scientific">Vibrio metschnikovii</name>
    <dbReference type="NCBI Taxonomy" id="28172"/>
    <lineage>
        <taxon>Bacteria</taxon>
        <taxon>Pseudomonadati</taxon>
        <taxon>Pseudomonadota</taxon>
        <taxon>Gammaproteobacteria</taxon>
        <taxon>Vibrionales</taxon>
        <taxon>Vibrionaceae</taxon>
        <taxon>Vibrio</taxon>
    </lineage>
</organism>